<dbReference type="Proteomes" id="UP000306416">
    <property type="component" value="Unassembled WGS sequence"/>
</dbReference>
<dbReference type="PANTHER" id="PTHR45436">
    <property type="entry name" value="SENSOR HISTIDINE KINASE YKOH"/>
    <property type="match status" value="1"/>
</dbReference>
<dbReference type="InterPro" id="IPR004358">
    <property type="entry name" value="Sig_transdc_His_kin-like_C"/>
</dbReference>
<comment type="catalytic activity">
    <reaction evidence="1">
        <text>ATP + protein L-histidine = ADP + protein N-phospho-L-histidine.</text>
        <dbReference type="EC" id="2.7.13.3"/>
    </reaction>
</comment>
<dbReference type="PROSITE" id="PS50109">
    <property type="entry name" value="HIS_KIN"/>
    <property type="match status" value="1"/>
</dbReference>
<dbReference type="RefSeq" id="WP_135870570.1">
    <property type="nucleotide sequence ID" value="NZ_SRSC01000003.1"/>
</dbReference>
<dbReference type="PROSITE" id="PS50885">
    <property type="entry name" value="HAMP"/>
    <property type="match status" value="1"/>
</dbReference>
<sequence>MKIKIKYRLFCAILAATGVVVISMFLIMQWSVGRGFLAYVNTMEKDRLQRLAHVLERSYDSNGSWEFLRGNPEMWPELLASTREGREGREGRESGETENVQRRMGRRDMTFSNLSGQGRHMPQRFAYRFEARVVLLDANKSPIAGTPGNLDSAQVRKLTSGGDLIGYVALRPRQRLTDTYQLLFVKQQKLTMGLVAVIMLLVSAALSLPLSNRLVEPIKRLAASMHRLASGEFGTRVPVWSQDELGQLARDFNTLALALENNERARRRYLADISHELRTPLSILRGEIEALQDGVRPMGPESMRSLHAEVMHLNRLVEDLYQISMSDIGALNYRKEMMDLTELLEDALDPFAQEFKNKGVALFPGLPDGEFPVFADPVRLNQLFTNLLENSLKYTDAGGELSVRLTRRDAFAVIEFADSAPGVPPDDLERLFERLYRVESSRNRSLGGAGLGLAICKNIVEAHEGTIAALPSPTGGILVRVELPLAGNVT</sequence>
<evidence type="ECO:0000313" key="15">
    <source>
        <dbReference type="EMBL" id="TGU71131.1"/>
    </source>
</evidence>
<evidence type="ECO:0000256" key="11">
    <source>
        <dbReference type="SAM" id="MobiDB-lite"/>
    </source>
</evidence>
<dbReference type="InterPro" id="IPR050428">
    <property type="entry name" value="TCS_sensor_his_kinase"/>
</dbReference>
<dbReference type="Gene3D" id="6.10.340.10">
    <property type="match status" value="1"/>
</dbReference>
<comment type="subcellular location">
    <subcellularLocation>
        <location evidence="2">Membrane</location>
    </subcellularLocation>
</comment>
<evidence type="ECO:0000256" key="1">
    <source>
        <dbReference type="ARBA" id="ARBA00000085"/>
    </source>
</evidence>
<evidence type="ECO:0000256" key="2">
    <source>
        <dbReference type="ARBA" id="ARBA00004370"/>
    </source>
</evidence>
<accession>A0A4S1CCP1</accession>
<dbReference type="PANTHER" id="PTHR45436:SF5">
    <property type="entry name" value="SENSOR HISTIDINE KINASE TRCS"/>
    <property type="match status" value="1"/>
</dbReference>
<comment type="caution">
    <text evidence="15">The sequence shown here is derived from an EMBL/GenBank/DDBJ whole genome shotgun (WGS) entry which is preliminary data.</text>
</comment>
<dbReference type="Gene3D" id="1.10.287.130">
    <property type="match status" value="1"/>
</dbReference>
<keyword evidence="7" id="KW-0418">Kinase</keyword>
<dbReference type="AlphaFoldDB" id="A0A4S1CCP1"/>
<feature type="domain" description="Histidine kinase" evidence="13">
    <location>
        <begin position="272"/>
        <end position="487"/>
    </location>
</feature>
<keyword evidence="16" id="KW-1185">Reference proteome</keyword>
<dbReference type="CDD" id="cd06225">
    <property type="entry name" value="HAMP"/>
    <property type="match status" value="1"/>
</dbReference>
<feature type="compositionally biased region" description="Basic and acidic residues" evidence="11">
    <location>
        <begin position="83"/>
        <end position="105"/>
    </location>
</feature>
<dbReference type="FunFam" id="3.30.565.10:FF:000006">
    <property type="entry name" value="Sensor histidine kinase WalK"/>
    <property type="match status" value="1"/>
</dbReference>
<keyword evidence="8 12" id="KW-1133">Transmembrane helix</keyword>
<evidence type="ECO:0000256" key="5">
    <source>
        <dbReference type="ARBA" id="ARBA00022679"/>
    </source>
</evidence>
<dbReference type="SMART" id="SM00387">
    <property type="entry name" value="HATPase_c"/>
    <property type="match status" value="1"/>
</dbReference>
<dbReference type="InterPro" id="IPR003661">
    <property type="entry name" value="HisK_dim/P_dom"/>
</dbReference>
<evidence type="ECO:0000256" key="8">
    <source>
        <dbReference type="ARBA" id="ARBA00022989"/>
    </source>
</evidence>
<dbReference type="GO" id="GO:0000155">
    <property type="term" value="F:phosphorelay sensor kinase activity"/>
    <property type="evidence" value="ECO:0007669"/>
    <property type="project" value="InterPro"/>
</dbReference>
<evidence type="ECO:0000259" key="14">
    <source>
        <dbReference type="PROSITE" id="PS50885"/>
    </source>
</evidence>
<gene>
    <name evidence="15" type="ORF">E4633_12335</name>
</gene>
<dbReference type="SUPFAM" id="SSF47384">
    <property type="entry name" value="Homodimeric domain of signal transducing histidine kinase"/>
    <property type="match status" value="1"/>
</dbReference>
<dbReference type="SMART" id="SM00304">
    <property type="entry name" value="HAMP"/>
    <property type="match status" value="1"/>
</dbReference>
<keyword evidence="4" id="KW-0597">Phosphoprotein</keyword>
<keyword evidence="5" id="KW-0808">Transferase</keyword>
<evidence type="ECO:0000256" key="4">
    <source>
        <dbReference type="ARBA" id="ARBA00022553"/>
    </source>
</evidence>
<evidence type="ECO:0000256" key="10">
    <source>
        <dbReference type="ARBA" id="ARBA00023136"/>
    </source>
</evidence>
<organism evidence="15 16">
    <name type="scientific">Geomonas terrae</name>
    <dbReference type="NCBI Taxonomy" id="2562681"/>
    <lineage>
        <taxon>Bacteria</taxon>
        <taxon>Pseudomonadati</taxon>
        <taxon>Thermodesulfobacteriota</taxon>
        <taxon>Desulfuromonadia</taxon>
        <taxon>Geobacterales</taxon>
        <taxon>Geobacteraceae</taxon>
        <taxon>Geomonas</taxon>
    </lineage>
</organism>
<dbReference type="EMBL" id="SRSC01000003">
    <property type="protein sequence ID" value="TGU71131.1"/>
    <property type="molecule type" value="Genomic_DNA"/>
</dbReference>
<evidence type="ECO:0000256" key="3">
    <source>
        <dbReference type="ARBA" id="ARBA00012438"/>
    </source>
</evidence>
<dbReference type="InterPro" id="IPR003660">
    <property type="entry name" value="HAMP_dom"/>
</dbReference>
<feature type="region of interest" description="Disordered" evidence="11">
    <location>
        <begin position="82"/>
        <end position="105"/>
    </location>
</feature>
<dbReference type="Pfam" id="PF00512">
    <property type="entry name" value="HisKA"/>
    <property type="match status" value="1"/>
</dbReference>
<feature type="domain" description="HAMP" evidence="14">
    <location>
        <begin position="212"/>
        <end position="264"/>
    </location>
</feature>
<dbReference type="Pfam" id="PF02518">
    <property type="entry name" value="HATPase_c"/>
    <property type="match status" value="1"/>
</dbReference>
<evidence type="ECO:0000256" key="7">
    <source>
        <dbReference type="ARBA" id="ARBA00022777"/>
    </source>
</evidence>
<dbReference type="SUPFAM" id="SSF55874">
    <property type="entry name" value="ATPase domain of HSP90 chaperone/DNA topoisomerase II/histidine kinase"/>
    <property type="match status" value="1"/>
</dbReference>
<keyword evidence="6 12" id="KW-0812">Transmembrane</keyword>
<dbReference type="Pfam" id="PF00672">
    <property type="entry name" value="HAMP"/>
    <property type="match status" value="1"/>
</dbReference>
<evidence type="ECO:0000256" key="9">
    <source>
        <dbReference type="ARBA" id="ARBA00023012"/>
    </source>
</evidence>
<proteinExistence type="predicted"/>
<evidence type="ECO:0000313" key="16">
    <source>
        <dbReference type="Proteomes" id="UP000306416"/>
    </source>
</evidence>
<protein>
    <recommendedName>
        <fullName evidence="3">histidine kinase</fullName>
        <ecNumber evidence="3">2.7.13.3</ecNumber>
    </recommendedName>
</protein>
<dbReference type="SMART" id="SM00388">
    <property type="entry name" value="HisKA"/>
    <property type="match status" value="1"/>
</dbReference>
<dbReference type="InterPro" id="IPR036890">
    <property type="entry name" value="HATPase_C_sf"/>
</dbReference>
<evidence type="ECO:0000256" key="12">
    <source>
        <dbReference type="SAM" id="Phobius"/>
    </source>
</evidence>
<dbReference type="SUPFAM" id="SSF158472">
    <property type="entry name" value="HAMP domain-like"/>
    <property type="match status" value="1"/>
</dbReference>
<dbReference type="Gene3D" id="3.30.565.10">
    <property type="entry name" value="Histidine kinase-like ATPase, C-terminal domain"/>
    <property type="match status" value="1"/>
</dbReference>
<keyword evidence="9" id="KW-0902">Two-component regulatory system</keyword>
<dbReference type="InterPro" id="IPR005467">
    <property type="entry name" value="His_kinase_dom"/>
</dbReference>
<dbReference type="PRINTS" id="PR00344">
    <property type="entry name" value="BCTRLSENSOR"/>
</dbReference>
<reference evidence="15 16" key="1">
    <citation type="submission" date="2019-04" db="EMBL/GenBank/DDBJ databases">
        <title>Geobacter oryzae sp. nov., ferric-reducing bacteria isolated from paddy soil.</title>
        <authorList>
            <person name="Xu Z."/>
            <person name="Masuda Y."/>
            <person name="Itoh H."/>
            <person name="Senoo K."/>
        </authorList>
    </citation>
    <scope>NUCLEOTIDE SEQUENCE [LARGE SCALE GENOMIC DNA]</scope>
    <source>
        <strain evidence="15 16">Red111</strain>
    </source>
</reference>
<evidence type="ECO:0000259" key="13">
    <source>
        <dbReference type="PROSITE" id="PS50109"/>
    </source>
</evidence>
<dbReference type="GO" id="GO:0005886">
    <property type="term" value="C:plasma membrane"/>
    <property type="evidence" value="ECO:0007669"/>
    <property type="project" value="TreeGrafter"/>
</dbReference>
<feature type="transmembrane region" description="Helical" evidence="12">
    <location>
        <begin position="7"/>
        <end position="28"/>
    </location>
</feature>
<keyword evidence="10 12" id="KW-0472">Membrane</keyword>
<name>A0A4S1CCP1_9BACT</name>
<dbReference type="CDD" id="cd00082">
    <property type="entry name" value="HisKA"/>
    <property type="match status" value="1"/>
</dbReference>
<evidence type="ECO:0000256" key="6">
    <source>
        <dbReference type="ARBA" id="ARBA00022692"/>
    </source>
</evidence>
<dbReference type="InterPro" id="IPR003594">
    <property type="entry name" value="HATPase_dom"/>
</dbReference>
<dbReference type="InterPro" id="IPR036097">
    <property type="entry name" value="HisK_dim/P_sf"/>
</dbReference>
<dbReference type="EC" id="2.7.13.3" evidence="3"/>